<proteinExistence type="predicted"/>
<dbReference type="RefSeq" id="WP_344964254.1">
    <property type="nucleotide sequence ID" value="NZ_BAAAXZ010000126.1"/>
</dbReference>
<comment type="caution">
    <text evidence="2">The sequence shown here is derived from an EMBL/GenBank/DDBJ whole genome shotgun (WGS) entry which is preliminary data.</text>
</comment>
<dbReference type="EMBL" id="BAAAXZ010000126">
    <property type="protein sequence ID" value="GAA2935047.1"/>
    <property type="molecule type" value="Genomic_DNA"/>
</dbReference>
<evidence type="ECO:0000313" key="2">
    <source>
        <dbReference type="EMBL" id="GAA2935047.1"/>
    </source>
</evidence>
<evidence type="ECO:0000256" key="1">
    <source>
        <dbReference type="SAM" id="MobiDB-lite"/>
    </source>
</evidence>
<organism evidence="2 3">
    <name type="scientific">Streptomyces thioluteus</name>
    <dbReference type="NCBI Taxonomy" id="66431"/>
    <lineage>
        <taxon>Bacteria</taxon>
        <taxon>Bacillati</taxon>
        <taxon>Actinomycetota</taxon>
        <taxon>Actinomycetes</taxon>
        <taxon>Kitasatosporales</taxon>
        <taxon>Streptomycetaceae</taxon>
        <taxon>Streptomyces</taxon>
    </lineage>
</organism>
<dbReference type="Proteomes" id="UP001501102">
    <property type="component" value="Unassembled WGS sequence"/>
</dbReference>
<gene>
    <name evidence="2" type="ORF">GCM10020221_33500</name>
</gene>
<evidence type="ECO:0000313" key="3">
    <source>
        <dbReference type="Proteomes" id="UP001501102"/>
    </source>
</evidence>
<name>A0ABP6JJ14_STRTU</name>
<protein>
    <submittedName>
        <fullName evidence="2">Uncharacterized protein</fullName>
    </submittedName>
</protein>
<reference evidence="3" key="1">
    <citation type="journal article" date="2019" name="Int. J. Syst. Evol. Microbiol.">
        <title>The Global Catalogue of Microorganisms (GCM) 10K type strain sequencing project: providing services to taxonomists for standard genome sequencing and annotation.</title>
        <authorList>
            <consortium name="The Broad Institute Genomics Platform"/>
            <consortium name="The Broad Institute Genome Sequencing Center for Infectious Disease"/>
            <person name="Wu L."/>
            <person name="Ma J."/>
        </authorList>
    </citation>
    <scope>NUCLEOTIDE SEQUENCE [LARGE SCALE GENOMIC DNA]</scope>
    <source>
        <strain evidence="3">JCM 4087</strain>
    </source>
</reference>
<keyword evidence="3" id="KW-1185">Reference proteome</keyword>
<sequence length="64" mass="6367">MLGDKRKRSRKQPSRGRGGSSPAGSRDATLDVAAQGGLSVAVRAVAAVGRVVGHGAKAAVEALT</sequence>
<accession>A0ABP6JJ14</accession>
<feature type="compositionally biased region" description="Basic residues" evidence="1">
    <location>
        <begin position="1"/>
        <end position="14"/>
    </location>
</feature>
<feature type="region of interest" description="Disordered" evidence="1">
    <location>
        <begin position="1"/>
        <end position="30"/>
    </location>
</feature>